<feature type="non-terminal residue" evidence="1">
    <location>
        <position position="1"/>
    </location>
</feature>
<comment type="caution">
    <text evidence="1">The sequence shown here is derived from an EMBL/GenBank/DDBJ whole genome shotgun (WGS) entry which is preliminary data.</text>
</comment>
<protein>
    <submittedName>
        <fullName evidence="1">Uncharacterized protein</fullName>
    </submittedName>
</protein>
<evidence type="ECO:0000313" key="1">
    <source>
        <dbReference type="EMBL" id="MCE3214786.1"/>
    </source>
</evidence>
<dbReference type="Proteomes" id="UP000823775">
    <property type="component" value="Unassembled WGS sequence"/>
</dbReference>
<dbReference type="EMBL" id="JACEIK010009894">
    <property type="protein sequence ID" value="MCE3214786.1"/>
    <property type="molecule type" value="Genomic_DNA"/>
</dbReference>
<organism evidence="1 2">
    <name type="scientific">Datura stramonium</name>
    <name type="common">Jimsonweed</name>
    <name type="synonym">Common thornapple</name>
    <dbReference type="NCBI Taxonomy" id="4076"/>
    <lineage>
        <taxon>Eukaryota</taxon>
        <taxon>Viridiplantae</taxon>
        <taxon>Streptophyta</taxon>
        <taxon>Embryophyta</taxon>
        <taxon>Tracheophyta</taxon>
        <taxon>Spermatophyta</taxon>
        <taxon>Magnoliopsida</taxon>
        <taxon>eudicotyledons</taxon>
        <taxon>Gunneridae</taxon>
        <taxon>Pentapetalae</taxon>
        <taxon>asterids</taxon>
        <taxon>lamiids</taxon>
        <taxon>Solanales</taxon>
        <taxon>Solanaceae</taxon>
        <taxon>Solanoideae</taxon>
        <taxon>Datureae</taxon>
        <taxon>Datura</taxon>
    </lineage>
</organism>
<name>A0ABS8WRN1_DATST</name>
<proteinExistence type="predicted"/>
<keyword evidence="2" id="KW-1185">Reference proteome</keyword>
<gene>
    <name evidence="1" type="ORF">HAX54_053323</name>
</gene>
<evidence type="ECO:0000313" key="2">
    <source>
        <dbReference type="Proteomes" id="UP000823775"/>
    </source>
</evidence>
<sequence length="210" mass="24230">DITGHRGLQTRKELKFHLGEGKKRHLIFEEKNKFKEEDRVDWARPQLSFKKGTLNCGEPKYRIYKEKDDRMLRYLDKLWCPFLSCARPVVGANSAEDADSHGGATQGRRYMRFKTVRGEPQRTISTSGGQLLWYQSRCRAGGGQTSARIAEFHGVIRDEDAMPGLLRQIPHRLGRRIKEYFIMVYRDGDITPGLRGKSCTRLGRRTKSTL</sequence>
<accession>A0ABS8WRN1</accession>
<reference evidence="1 2" key="1">
    <citation type="journal article" date="2021" name="BMC Genomics">
        <title>Datura genome reveals duplications of psychoactive alkaloid biosynthetic genes and high mutation rate following tissue culture.</title>
        <authorList>
            <person name="Rajewski A."/>
            <person name="Carter-House D."/>
            <person name="Stajich J."/>
            <person name="Litt A."/>
        </authorList>
    </citation>
    <scope>NUCLEOTIDE SEQUENCE [LARGE SCALE GENOMIC DNA]</scope>
    <source>
        <strain evidence="1">AR-01</strain>
    </source>
</reference>